<comment type="function">
    <text evidence="10">Catalyzes the attachment of glutamate to tRNA(Glu) in a two-step reaction: glutamate is first activated by ATP to form Glu-AMP and then transferred to the acceptor end of tRNA(Glu).</text>
</comment>
<dbReference type="EMBL" id="DSTK01000019">
    <property type="protein sequence ID" value="HFK96967.1"/>
    <property type="molecule type" value="Genomic_DNA"/>
</dbReference>
<evidence type="ECO:0000256" key="5">
    <source>
        <dbReference type="ARBA" id="ARBA00022598"/>
    </source>
</evidence>
<dbReference type="Gene3D" id="3.40.50.620">
    <property type="entry name" value="HUPs"/>
    <property type="match status" value="1"/>
</dbReference>
<dbReference type="Gene3D" id="1.10.8.70">
    <property type="entry name" value="Glutamate-tRNA synthetase, class I, anticodon-binding domain 1"/>
    <property type="match status" value="1"/>
</dbReference>
<keyword evidence="4 10" id="KW-0963">Cytoplasm</keyword>
<dbReference type="HAMAP" id="MF_00022">
    <property type="entry name" value="Glu_tRNA_synth_type1"/>
    <property type="match status" value="1"/>
</dbReference>
<keyword evidence="6 10" id="KW-0547">Nucleotide-binding</keyword>
<dbReference type="InterPro" id="IPR020751">
    <property type="entry name" value="aa-tRNA-synth_I_codon-bd_sub2"/>
</dbReference>
<feature type="binding site" evidence="10">
    <location>
        <position position="101"/>
    </location>
    <ligand>
        <name>Zn(2+)</name>
        <dbReference type="ChEBI" id="CHEBI:29105"/>
    </ligand>
</feature>
<dbReference type="PANTHER" id="PTHR43311">
    <property type="entry name" value="GLUTAMATE--TRNA LIGASE"/>
    <property type="match status" value="1"/>
</dbReference>
<evidence type="ECO:0000256" key="6">
    <source>
        <dbReference type="ARBA" id="ARBA00022741"/>
    </source>
</evidence>
<evidence type="ECO:0000256" key="9">
    <source>
        <dbReference type="ARBA" id="ARBA00023146"/>
    </source>
</evidence>
<accession>A0A832EA78</accession>
<dbReference type="InterPro" id="IPR004527">
    <property type="entry name" value="Glu-tRNA-ligase_bac/mito"/>
</dbReference>
<comment type="similarity">
    <text evidence="2 10">Belongs to the class-I aminoacyl-tRNA synthetase family. Glutamate--tRNA ligase type 1 subfamily.</text>
</comment>
<evidence type="ECO:0000259" key="12">
    <source>
        <dbReference type="Pfam" id="PF19269"/>
    </source>
</evidence>
<dbReference type="InterPro" id="IPR014729">
    <property type="entry name" value="Rossmann-like_a/b/a_fold"/>
</dbReference>
<proteinExistence type="inferred from homology"/>
<keyword evidence="10" id="KW-0862">Zinc</keyword>
<name>A0A832EA78_9BACT</name>
<evidence type="ECO:0000256" key="10">
    <source>
        <dbReference type="HAMAP-Rule" id="MF_00022"/>
    </source>
</evidence>
<dbReference type="InterPro" id="IPR001412">
    <property type="entry name" value="aa-tRNA-synth_I_CS"/>
</dbReference>
<dbReference type="FunFam" id="3.40.50.620:FF:000007">
    <property type="entry name" value="Glutamate--tRNA ligase"/>
    <property type="match status" value="1"/>
</dbReference>
<evidence type="ECO:0000256" key="4">
    <source>
        <dbReference type="ARBA" id="ARBA00022490"/>
    </source>
</evidence>
<dbReference type="GO" id="GO:0000049">
    <property type="term" value="F:tRNA binding"/>
    <property type="evidence" value="ECO:0007669"/>
    <property type="project" value="InterPro"/>
</dbReference>
<dbReference type="InterPro" id="IPR008925">
    <property type="entry name" value="aa_tRNA-synth_I_cd-bd_sf"/>
</dbReference>
<dbReference type="InterPro" id="IPR045462">
    <property type="entry name" value="aa-tRNA-synth_I_cd-bd"/>
</dbReference>
<feature type="binding site" evidence="10">
    <location>
        <position position="239"/>
    </location>
    <ligand>
        <name>ATP</name>
        <dbReference type="ChEBI" id="CHEBI:30616"/>
    </ligand>
</feature>
<comment type="cofactor">
    <cofactor evidence="10">
        <name>Zn(2+)</name>
        <dbReference type="ChEBI" id="CHEBI:29105"/>
    </cofactor>
    <text evidence="10">Binds 1 zinc ion per subunit.</text>
</comment>
<dbReference type="InterPro" id="IPR000924">
    <property type="entry name" value="Glu/Gln-tRNA-synth"/>
</dbReference>
<evidence type="ECO:0000256" key="2">
    <source>
        <dbReference type="ARBA" id="ARBA00007894"/>
    </source>
</evidence>
<dbReference type="PRINTS" id="PR00987">
    <property type="entry name" value="TRNASYNTHGLU"/>
</dbReference>
<comment type="caution">
    <text evidence="13">The sequence shown here is derived from an EMBL/GenBank/DDBJ whole genome shotgun (WGS) entry which is preliminary data.</text>
</comment>
<protein>
    <recommendedName>
        <fullName evidence="10">Glutamate--tRNA ligase</fullName>
        <ecNumber evidence="10">6.1.1.17</ecNumber>
    </recommendedName>
    <alternativeName>
        <fullName evidence="10">Glutamyl-tRNA synthetase</fullName>
        <shortName evidence="10">GluRS</shortName>
    </alternativeName>
</protein>
<dbReference type="GO" id="GO:0006424">
    <property type="term" value="P:glutamyl-tRNA aminoacylation"/>
    <property type="evidence" value="ECO:0007669"/>
    <property type="project" value="UniProtKB-UniRule"/>
</dbReference>
<comment type="subcellular location">
    <subcellularLocation>
        <location evidence="1 10">Cytoplasm</location>
    </subcellularLocation>
</comment>
<evidence type="ECO:0000256" key="1">
    <source>
        <dbReference type="ARBA" id="ARBA00004496"/>
    </source>
</evidence>
<keyword evidence="5 10" id="KW-0436">Ligase</keyword>
<dbReference type="NCBIfam" id="TIGR00464">
    <property type="entry name" value="gltX_bact"/>
    <property type="match status" value="1"/>
</dbReference>
<evidence type="ECO:0000259" key="11">
    <source>
        <dbReference type="Pfam" id="PF00749"/>
    </source>
</evidence>
<sequence>MEAVITRFAPSPTGYLHIGGARTALFNWLFARRHRGVFILRIEDTDLERSTEESIQAILDAMEWLGMDWDRGPFYQTQRLALYREYVQKLLDSGHAYWCACSAEEVEHRRQEALKAGRKPKYDGRCRDKGLGPGAGRVVRFRCPQAGTTVLNDLIKGPIEFDNAELDDLVLLRSDGMPTYNFAVVVDDVSMGITHVIRGDDHVNNTPRQILLYHALGAPLPRFAHVPMILGQDRTRLSKRHGATSVMAYKDMGFLPEALVNYLVRLGWSYGDQEIFSREELIEKFDLDRVGSSAAVFDMEKLLWLNAHYIREKPTAALRDLVKPFLRALNLPEKDEDFLQKAVATVQPRSRTLKEMAEALRFYMVDEVSYDEQAARKFLTPDMLQAFRLLMERLEASDGFTEHGLEKIFRDTAEELGVKLGKIAQPVRVALTGVTASPGLFEIIDILGKDVVLRRLQKACTFIQQRQAADTA</sequence>
<dbReference type="CDD" id="cd00808">
    <property type="entry name" value="GluRS_core"/>
    <property type="match status" value="1"/>
</dbReference>
<feature type="short sequence motif" description="'HIGH' region" evidence="10">
    <location>
        <begin position="10"/>
        <end position="20"/>
    </location>
</feature>
<feature type="domain" description="Glutamyl/glutaminyl-tRNA synthetase class Ib catalytic" evidence="11">
    <location>
        <begin position="4"/>
        <end position="304"/>
    </location>
</feature>
<feature type="domain" description="Aminoacyl-tRNA synthetase class I anticodon-binding" evidence="12">
    <location>
        <begin position="318"/>
        <end position="459"/>
    </location>
</feature>
<organism evidence="13">
    <name type="scientific">Desulfacinum infernum</name>
    <dbReference type="NCBI Taxonomy" id="35837"/>
    <lineage>
        <taxon>Bacteria</taxon>
        <taxon>Pseudomonadati</taxon>
        <taxon>Thermodesulfobacteriota</taxon>
        <taxon>Syntrophobacteria</taxon>
        <taxon>Syntrophobacterales</taxon>
        <taxon>Syntrophobacteraceae</taxon>
        <taxon>Desulfacinum</taxon>
    </lineage>
</organism>
<evidence type="ECO:0000256" key="3">
    <source>
        <dbReference type="ARBA" id="ARBA00011245"/>
    </source>
</evidence>
<dbReference type="SUPFAM" id="SSF52374">
    <property type="entry name" value="Nucleotidylyl transferase"/>
    <property type="match status" value="1"/>
</dbReference>
<dbReference type="GO" id="GO:0005524">
    <property type="term" value="F:ATP binding"/>
    <property type="evidence" value="ECO:0007669"/>
    <property type="project" value="UniProtKB-UniRule"/>
</dbReference>
<dbReference type="AlphaFoldDB" id="A0A832EA78"/>
<keyword evidence="9 10" id="KW-0030">Aminoacyl-tRNA synthetase</keyword>
<dbReference type="InterPro" id="IPR033910">
    <property type="entry name" value="GluRS_core"/>
</dbReference>
<keyword evidence="7 10" id="KW-0067">ATP-binding</keyword>
<evidence type="ECO:0000256" key="7">
    <source>
        <dbReference type="ARBA" id="ARBA00022840"/>
    </source>
</evidence>
<dbReference type="SUPFAM" id="SSF48163">
    <property type="entry name" value="An anticodon-binding domain of class I aminoacyl-tRNA synthetases"/>
    <property type="match status" value="1"/>
</dbReference>
<dbReference type="PROSITE" id="PS00178">
    <property type="entry name" value="AA_TRNA_LIGASE_I"/>
    <property type="match status" value="1"/>
</dbReference>
<feature type="binding site" evidence="10">
    <location>
        <position position="126"/>
    </location>
    <ligand>
        <name>Zn(2+)</name>
        <dbReference type="ChEBI" id="CHEBI:29105"/>
    </ligand>
</feature>
<dbReference type="Gene3D" id="1.10.10.350">
    <property type="match status" value="1"/>
</dbReference>
<dbReference type="GO" id="GO:0008270">
    <property type="term" value="F:zinc ion binding"/>
    <property type="evidence" value="ECO:0007669"/>
    <property type="project" value="UniProtKB-UniRule"/>
</dbReference>
<gene>
    <name evidence="10" type="primary">gltX</name>
    <name evidence="13" type="ORF">ENS06_06525</name>
</gene>
<dbReference type="EC" id="6.1.1.17" evidence="10"/>
<dbReference type="GO" id="GO:0005829">
    <property type="term" value="C:cytosol"/>
    <property type="evidence" value="ECO:0007669"/>
    <property type="project" value="TreeGrafter"/>
</dbReference>
<keyword evidence="8 10" id="KW-0648">Protein biosynthesis</keyword>
<dbReference type="InterPro" id="IPR049940">
    <property type="entry name" value="GluQ/Sye"/>
</dbReference>
<comment type="subunit">
    <text evidence="3 10">Monomer.</text>
</comment>
<evidence type="ECO:0000256" key="8">
    <source>
        <dbReference type="ARBA" id="ARBA00022917"/>
    </source>
</evidence>
<dbReference type="Pfam" id="PF00749">
    <property type="entry name" value="tRNA-synt_1c"/>
    <property type="match status" value="1"/>
</dbReference>
<dbReference type="GO" id="GO:0004818">
    <property type="term" value="F:glutamate-tRNA ligase activity"/>
    <property type="evidence" value="ECO:0007669"/>
    <property type="project" value="UniProtKB-UniRule"/>
</dbReference>
<dbReference type="Pfam" id="PF19269">
    <property type="entry name" value="Anticodon_2"/>
    <property type="match status" value="1"/>
</dbReference>
<dbReference type="InterPro" id="IPR020752">
    <property type="entry name" value="Glu-tRNA-synth_I_codon-bd_sub1"/>
</dbReference>
<feature type="binding site" evidence="10">
    <location>
        <position position="128"/>
    </location>
    <ligand>
        <name>Zn(2+)</name>
        <dbReference type="ChEBI" id="CHEBI:29105"/>
    </ligand>
</feature>
<feature type="short sequence motif" description="'KMSKS' region" evidence="10">
    <location>
        <begin position="236"/>
        <end position="240"/>
    </location>
</feature>
<dbReference type="InterPro" id="IPR020058">
    <property type="entry name" value="Glu/Gln-tRNA-synth_Ib_cat-dom"/>
</dbReference>
<evidence type="ECO:0000313" key="13">
    <source>
        <dbReference type="EMBL" id="HFK96967.1"/>
    </source>
</evidence>
<keyword evidence="10" id="KW-0479">Metal-binding</keyword>
<dbReference type="PANTHER" id="PTHR43311:SF2">
    <property type="entry name" value="GLUTAMATE--TRNA LIGASE, MITOCHONDRIAL-RELATED"/>
    <property type="match status" value="1"/>
</dbReference>
<comment type="catalytic activity">
    <reaction evidence="10">
        <text>tRNA(Glu) + L-glutamate + ATP = L-glutamyl-tRNA(Glu) + AMP + diphosphate</text>
        <dbReference type="Rhea" id="RHEA:23540"/>
        <dbReference type="Rhea" id="RHEA-COMP:9663"/>
        <dbReference type="Rhea" id="RHEA-COMP:9680"/>
        <dbReference type="ChEBI" id="CHEBI:29985"/>
        <dbReference type="ChEBI" id="CHEBI:30616"/>
        <dbReference type="ChEBI" id="CHEBI:33019"/>
        <dbReference type="ChEBI" id="CHEBI:78442"/>
        <dbReference type="ChEBI" id="CHEBI:78520"/>
        <dbReference type="ChEBI" id="CHEBI:456215"/>
        <dbReference type="EC" id="6.1.1.17"/>
    </reaction>
</comment>
<reference evidence="13" key="1">
    <citation type="journal article" date="2020" name="mSystems">
        <title>Genome- and Community-Level Interaction Insights into Carbon Utilization and Element Cycling Functions of Hydrothermarchaeota in Hydrothermal Sediment.</title>
        <authorList>
            <person name="Zhou Z."/>
            <person name="Liu Y."/>
            <person name="Xu W."/>
            <person name="Pan J."/>
            <person name="Luo Z.H."/>
            <person name="Li M."/>
        </authorList>
    </citation>
    <scope>NUCLEOTIDE SEQUENCE [LARGE SCALE GENOMIC DNA]</scope>
    <source>
        <strain evidence="13">SpSt-456</strain>
    </source>
</reference>
<feature type="binding site" evidence="10">
    <location>
        <position position="99"/>
    </location>
    <ligand>
        <name>Zn(2+)</name>
        <dbReference type="ChEBI" id="CHEBI:29105"/>
    </ligand>
</feature>